<keyword evidence="4" id="KW-0413">Isomerase</keyword>
<dbReference type="Proteomes" id="UP000002171">
    <property type="component" value="Unassembled WGS sequence"/>
</dbReference>
<dbReference type="GO" id="GO:0004364">
    <property type="term" value="F:glutathione transferase activity"/>
    <property type="evidence" value="ECO:0007669"/>
    <property type="project" value="TreeGrafter"/>
</dbReference>
<dbReference type="CDD" id="cd03191">
    <property type="entry name" value="GST_C_Zeta"/>
    <property type="match status" value="1"/>
</dbReference>
<comment type="caution">
    <text evidence="4">The sequence shown here is derived from an EMBL/GenBank/DDBJ whole genome shotgun (WGS) entry which is preliminary data.</text>
</comment>
<dbReference type="PROSITE" id="PS50405">
    <property type="entry name" value="GST_CTER"/>
    <property type="match status" value="1"/>
</dbReference>
<name>A0A7U8C6Z0_NEPCE</name>
<keyword evidence="5" id="KW-1185">Reference proteome</keyword>
<dbReference type="Gene3D" id="1.20.1050.10">
    <property type="match status" value="1"/>
</dbReference>
<proteinExistence type="inferred from homology"/>
<dbReference type="NCBIfam" id="TIGR01262">
    <property type="entry name" value="maiA"/>
    <property type="match status" value="1"/>
</dbReference>
<dbReference type="InterPro" id="IPR005955">
    <property type="entry name" value="GST_Zeta"/>
</dbReference>
<dbReference type="EMBL" id="AAOW01000002">
    <property type="protein sequence ID" value="EAR62715.1"/>
    <property type="molecule type" value="Genomic_DNA"/>
</dbReference>
<organism evidence="4 5">
    <name type="scientific">Neptuniibacter caesariensis</name>
    <dbReference type="NCBI Taxonomy" id="207954"/>
    <lineage>
        <taxon>Bacteria</taxon>
        <taxon>Pseudomonadati</taxon>
        <taxon>Pseudomonadota</taxon>
        <taxon>Gammaproteobacteria</taxon>
        <taxon>Oceanospirillales</taxon>
        <taxon>Oceanospirillaceae</taxon>
        <taxon>Neptuniibacter</taxon>
    </lineage>
</organism>
<protein>
    <submittedName>
        <fullName evidence="4">Maleylacetoacetate isomerase</fullName>
    </submittedName>
</protein>
<dbReference type="AlphaFoldDB" id="A0A7U8C6Z0"/>
<dbReference type="GO" id="GO:0006559">
    <property type="term" value="P:L-phenylalanine catabolic process"/>
    <property type="evidence" value="ECO:0007669"/>
    <property type="project" value="TreeGrafter"/>
</dbReference>
<dbReference type="InterPro" id="IPR010987">
    <property type="entry name" value="Glutathione-S-Trfase_C-like"/>
</dbReference>
<dbReference type="CDD" id="cd03042">
    <property type="entry name" value="GST_N_Zeta"/>
    <property type="match status" value="1"/>
</dbReference>
<dbReference type="SFLD" id="SFLDG00358">
    <property type="entry name" value="Main_(cytGST)"/>
    <property type="match status" value="1"/>
</dbReference>
<dbReference type="InterPro" id="IPR034333">
    <property type="entry name" value="GST_Zeta_N"/>
</dbReference>
<comment type="similarity">
    <text evidence="1">Belongs to the GST superfamily. Zeta family.</text>
</comment>
<dbReference type="PANTHER" id="PTHR42673">
    <property type="entry name" value="MALEYLACETOACETATE ISOMERASE"/>
    <property type="match status" value="1"/>
</dbReference>
<dbReference type="Pfam" id="PF02798">
    <property type="entry name" value="GST_N"/>
    <property type="match status" value="1"/>
</dbReference>
<evidence type="ECO:0000256" key="1">
    <source>
        <dbReference type="ARBA" id="ARBA00010007"/>
    </source>
</evidence>
<dbReference type="SFLD" id="SFLDS00019">
    <property type="entry name" value="Glutathione_Transferase_(cytos"/>
    <property type="match status" value="1"/>
</dbReference>
<dbReference type="Gene3D" id="3.40.30.10">
    <property type="entry name" value="Glutaredoxin"/>
    <property type="match status" value="1"/>
</dbReference>
<dbReference type="InterPro" id="IPR036249">
    <property type="entry name" value="Thioredoxin-like_sf"/>
</dbReference>
<dbReference type="GO" id="GO:0006749">
    <property type="term" value="P:glutathione metabolic process"/>
    <property type="evidence" value="ECO:0007669"/>
    <property type="project" value="TreeGrafter"/>
</dbReference>
<sequence length="209" mass="24303">MILYDYFRSSAAYRVRIALNLKGLRYEQVPVNLLENEQQSCMHKRRNPQGLVPALNHNGELLQQSLAICEYLDEVYPDSPRLLPDSPLERARVRALAQLIACDIHPVNNLRVLKYLENEFSVDEAQKRQWYRHWIEEGFKALEVHLQPSANQWMFCQGDTPGLADLCLVPQCYNARRFDVDLSQFPTLLQIEANCEELQAFSMAHPEMQ</sequence>
<dbReference type="PANTHER" id="PTHR42673:SF21">
    <property type="entry name" value="GLUTATHIONE S-TRANSFERASE YFCF"/>
    <property type="match status" value="1"/>
</dbReference>
<dbReference type="InterPro" id="IPR034330">
    <property type="entry name" value="GST_Zeta_C"/>
</dbReference>
<reference evidence="4 5" key="1">
    <citation type="submission" date="2006-02" db="EMBL/GenBank/DDBJ databases">
        <authorList>
            <person name="Pinhassi J."/>
            <person name="Pedros-Alio C."/>
            <person name="Ferriera S."/>
            <person name="Johnson J."/>
            <person name="Kravitz S."/>
            <person name="Halpern A."/>
            <person name="Remington K."/>
            <person name="Beeson K."/>
            <person name="Tran B."/>
            <person name="Rogers Y.-H."/>
            <person name="Friedman R."/>
            <person name="Venter J.C."/>
        </authorList>
    </citation>
    <scope>NUCLEOTIDE SEQUENCE [LARGE SCALE GENOMIC DNA]</scope>
    <source>
        <strain evidence="4 5">MED92</strain>
    </source>
</reference>
<dbReference type="RefSeq" id="WP_007021733.1">
    <property type="nucleotide sequence ID" value="NZ_CH724126.1"/>
</dbReference>
<feature type="domain" description="GST N-terminal" evidence="2">
    <location>
        <begin position="1"/>
        <end position="80"/>
    </location>
</feature>
<dbReference type="FunFam" id="1.20.1050.10:FF:000017">
    <property type="entry name" value="Maleylacetoacetate isomerase"/>
    <property type="match status" value="1"/>
</dbReference>
<dbReference type="OrthoDB" id="509852at2"/>
<dbReference type="PROSITE" id="PS50404">
    <property type="entry name" value="GST_NTER"/>
    <property type="match status" value="1"/>
</dbReference>
<evidence type="ECO:0000313" key="4">
    <source>
        <dbReference type="EMBL" id="EAR62715.1"/>
    </source>
</evidence>
<evidence type="ECO:0000259" key="2">
    <source>
        <dbReference type="PROSITE" id="PS50404"/>
    </source>
</evidence>
<dbReference type="SUPFAM" id="SSF47616">
    <property type="entry name" value="GST C-terminal domain-like"/>
    <property type="match status" value="1"/>
</dbReference>
<feature type="domain" description="GST C-terminal" evidence="3">
    <location>
        <begin position="86"/>
        <end position="209"/>
    </location>
</feature>
<accession>A0A7U8C6Z0</accession>
<dbReference type="InterPro" id="IPR004045">
    <property type="entry name" value="Glutathione_S-Trfase_N"/>
</dbReference>
<gene>
    <name evidence="4" type="ORF">MED92_06338</name>
</gene>
<dbReference type="SUPFAM" id="SSF52833">
    <property type="entry name" value="Thioredoxin-like"/>
    <property type="match status" value="1"/>
</dbReference>
<dbReference type="InterPro" id="IPR040079">
    <property type="entry name" value="Glutathione_S-Trfase"/>
</dbReference>
<evidence type="ECO:0000259" key="3">
    <source>
        <dbReference type="PROSITE" id="PS50405"/>
    </source>
</evidence>
<dbReference type="GO" id="GO:0005737">
    <property type="term" value="C:cytoplasm"/>
    <property type="evidence" value="ECO:0007669"/>
    <property type="project" value="InterPro"/>
</dbReference>
<evidence type="ECO:0000313" key="5">
    <source>
        <dbReference type="Proteomes" id="UP000002171"/>
    </source>
</evidence>
<dbReference type="InterPro" id="IPR036282">
    <property type="entry name" value="Glutathione-S-Trfase_C_sf"/>
</dbReference>
<dbReference type="GO" id="GO:0016034">
    <property type="term" value="F:maleylacetoacetate isomerase activity"/>
    <property type="evidence" value="ECO:0007669"/>
    <property type="project" value="TreeGrafter"/>
</dbReference>